<dbReference type="Proteomes" id="UP001652642">
    <property type="component" value="Chromosome 9"/>
</dbReference>
<comment type="similarity">
    <text evidence="2 9">Belongs to the XK family.</text>
</comment>
<feature type="transmembrane region" description="Helical" evidence="9">
    <location>
        <begin position="297"/>
        <end position="316"/>
    </location>
</feature>
<dbReference type="CTD" id="55113"/>
<dbReference type="RefSeq" id="XP_020666210.1">
    <property type="nucleotide sequence ID" value="XM_020810551.2"/>
</dbReference>
<sequence>MAAWAPCGPSCSLPQPPRYCYLDLAFSFMGTVAFLADLGIDVWVAASYLKASDYYWGGLVLGLLVLSSLTTQFFSWAWYQSDPPDLRQELPTGWTLITLHVLQLGYLYRCLHALKVGFHVCRKEVATETQRAYAVFLSHDISLLRLFETFLESAPQLTLVLYIILNTSKAEIFQILGICTSFLCIAWGLLDYHQSLRSFLRDKDKLGFLSSVLYFLWNFLLVCPRILSLALFTVVFPRFIAFHFLAVWSVMFLWVTWQSTHFMERDTFEWTYRAMVAVILYFCWFNVAEGKTRHRSVIYHTFILLDNLILAVWWIWDNTPLSMDSHLVHLLLGSLFFYMLGILLRAIYYRYFHPTVQAASSGSYDEVDSQEIRNERPTAFRELVIVGQINPRTYRLSQNFFAVSLRRRQPQKNGTLGDINL</sequence>
<evidence type="ECO:0000256" key="8">
    <source>
        <dbReference type="ARBA" id="ARBA00024479"/>
    </source>
</evidence>
<dbReference type="GO" id="GO:0005886">
    <property type="term" value="C:plasma membrane"/>
    <property type="evidence" value="ECO:0007669"/>
    <property type="project" value="UniProtKB-SubCell"/>
</dbReference>
<dbReference type="Pfam" id="PF09815">
    <property type="entry name" value="XK-related"/>
    <property type="match status" value="1"/>
</dbReference>
<keyword evidence="7 9" id="KW-0472">Membrane</keyword>
<evidence type="ECO:0000313" key="11">
    <source>
        <dbReference type="RefSeq" id="XP_020666210.1"/>
    </source>
</evidence>
<dbReference type="KEGG" id="pvt:110088338"/>
<evidence type="ECO:0000256" key="1">
    <source>
        <dbReference type="ARBA" id="ARBA00004651"/>
    </source>
</evidence>
<evidence type="ECO:0000313" key="10">
    <source>
        <dbReference type="Proteomes" id="UP001652642"/>
    </source>
</evidence>
<name>A0A6J0V3V4_9SAUR</name>
<dbReference type="PANTHER" id="PTHR16024">
    <property type="entry name" value="XK-RELATED PROTEIN"/>
    <property type="match status" value="1"/>
</dbReference>
<keyword evidence="3" id="KW-1003">Cell membrane</keyword>
<dbReference type="GeneID" id="110088338"/>
<feature type="transmembrane region" description="Helical" evidence="9">
    <location>
        <begin position="239"/>
        <end position="258"/>
    </location>
</feature>
<dbReference type="InParanoid" id="A0A6J0V3V4"/>
<feature type="transmembrane region" description="Helical" evidence="9">
    <location>
        <begin position="270"/>
        <end position="288"/>
    </location>
</feature>
<evidence type="ECO:0000256" key="3">
    <source>
        <dbReference type="ARBA" id="ARBA00022475"/>
    </source>
</evidence>
<feature type="transmembrane region" description="Helical" evidence="9">
    <location>
        <begin position="212"/>
        <end position="232"/>
    </location>
</feature>
<comment type="subcellular location">
    <subcellularLocation>
        <location evidence="1">Cell membrane</location>
        <topology evidence="1">Multi-pass membrane protein</topology>
    </subcellularLocation>
    <subcellularLocation>
        <location evidence="9">Membrane</location>
        <topology evidence="9">Multi-pass membrane protein</topology>
    </subcellularLocation>
</comment>
<gene>
    <name evidence="11" type="primary">XKR8</name>
</gene>
<proteinExistence type="inferred from homology"/>
<feature type="transmembrane region" description="Helical" evidence="9">
    <location>
        <begin position="24"/>
        <end position="44"/>
    </location>
</feature>
<dbReference type="GO" id="GO:0043652">
    <property type="term" value="P:engulfment of apoptotic cell"/>
    <property type="evidence" value="ECO:0007669"/>
    <property type="project" value="TreeGrafter"/>
</dbReference>
<evidence type="ECO:0000256" key="5">
    <source>
        <dbReference type="ARBA" id="ARBA00022703"/>
    </source>
</evidence>
<organism evidence="10 11">
    <name type="scientific">Pogona vitticeps</name>
    <name type="common">central bearded dragon</name>
    <dbReference type="NCBI Taxonomy" id="103695"/>
    <lineage>
        <taxon>Eukaryota</taxon>
        <taxon>Metazoa</taxon>
        <taxon>Chordata</taxon>
        <taxon>Craniata</taxon>
        <taxon>Vertebrata</taxon>
        <taxon>Euteleostomi</taxon>
        <taxon>Lepidosauria</taxon>
        <taxon>Squamata</taxon>
        <taxon>Bifurcata</taxon>
        <taxon>Unidentata</taxon>
        <taxon>Episquamata</taxon>
        <taxon>Toxicofera</taxon>
        <taxon>Iguania</taxon>
        <taxon>Acrodonta</taxon>
        <taxon>Agamidae</taxon>
        <taxon>Amphibolurinae</taxon>
        <taxon>Pogona</taxon>
    </lineage>
</organism>
<accession>A0A6J0V3V4</accession>
<dbReference type="GO" id="GO:1902742">
    <property type="term" value="P:apoptotic process involved in development"/>
    <property type="evidence" value="ECO:0007669"/>
    <property type="project" value="TreeGrafter"/>
</dbReference>
<comment type="catalytic activity">
    <reaction evidence="8">
        <text>a 1,2-diacyl-sn-glycero-3-phospho-L-serine(in) = a 1,2-diacyl-sn-glycero-3-phospho-L-serine(out)</text>
        <dbReference type="Rhea" id="RHEA:38663"/>
        <dbReference type="ChEBI" id="CHEBI:57262"/>
    </reaction>
</comment>
<dbReference type="OrthoDB" id="6136301at2759"/>
<evidence type="ECO:0000256" key="6">
    <source>
        <dbReference type="ARBA" id="ARBA00022989"/>
    </source>
</evidence>
<dbReference type="InterPro" id="IPR018629">
    <property type="entry name" value="XK-rel"/>
</dbReference>
<dbReference type="InterPro" id="IPR050895">
    <property type="entry name" value="XK-related_scramblase"/>
</dbReference>
<reference evidence="11" key="1">
    <citation type="submission" date="2025-08" db="UniProtKB">
        <authorList>
            <consortium name="RefSeq"/>
        </authorList>
    </citation>
    <scope>IDENTIFICATION</scope>
</reference>
<dbReference type="PANTHER" id="PTHR16024:SF8">
    <property type="entry name" value="XK-RELATED PROTEIN 8"/>
    <property type="match status" value="1"/>
</dbReference>
<evidence type="ECO:0000256" key="4">
    <source>
        <dbReference type="ARBA" id="ARBA00022692"/>
    </source>
</evidence>
<keyword evidence="5" id="KW-0053">Apoptosis</keyword>
<keyword evidence="10" id="KW-1185">Reference proteome</keyword>
<evidence type="ECO:0000256" key="9">
    <source>
        <dbReference type="RuleBase" id="RU910716"/>
    </source>
</evidence>
<keyword evidence="4 9" id="KW-0812">Transmembrane</keyword>
<protein>
    <recommendedName>
        <fullName evidence="9">XK-related protein</fullName>
    </recommendedName>
</protein>
<dbReference type="GO" id="GO:0070782">
    <property type="term" value="P:phosphatidylserine exposure on apoptotic cell surface"/>
    <property type="evidence" value="ECO:0007669"/>
    <property type="project" value="TreeGrafter"/>
</dbReference>
<keyword evidence="6 9" id="KW-1133">Transmembrane helix</keyword>
<evidence type="ECO:0000256" key="7">
    <source>
        <dbReference type="ARBA" id="ARBA00023136"/>
    </source>
</evidence>
<dbReference type="AlphaFoldDB" id="A0A6J0V3V4"/>
<feature type="transmembrane region" description="Helical" evidence="9">
    <location>
        <begin position="328"/>
        <end position="348"/>
    </location>
</feature>
<evidence type="ECO:0000256" key="2">
    <source>
        <dbReference type="ARBA" id="ARBA00008789"/>
    </source>
</evidence>
<feature type="transmembrane region" description="Helical" evidence="9">
    <location>
        <begin position="91"/>
        <end position="108"/>
    </location>
</feature>
<feature type="transmembrane region" description="Helical" evidence="9">
    <location>
        <begin position="172"/>
        <end position="192"/>
    </location>
</feature>
<feature type="transmembrane region" description="Helical" evidence="9">
    <location>
        <begin position="56"/>
        <end position="79"/>
    </location>
</feature>